<keyword evidence="1" id="KW-0472">Membrane</keyword>
<dbReference type="AlphaFoldDB" id="A0A3B0TQ08"/>
<evidence type="ECO:0008006" key="3">
    <source>
        <dbReference type="Google" id="ProtNLM"/>
    </source>
</evidence>
<sequence>MEKDILDYIALIGAVALPLFNIPLIAKIIKRKSSKDLSLTWVLGVWVCIILMAPSGLRSADIVWRTFNYSNVLFFTLVVFFTLKYRHGGCCE</sequence>
<gene>
    <name evidence="2" type="ORF">MNBD_BACTEROID05-1274</name>
</gene>
<dbReference type="EMBL" id="UOEN01000271">
    <property type="protein sequence ID" value="VAW15487.1"/>
    <property type="molecule type" value="Genomic_DNA"/>
</dbReference>
<protein>
    <recommendedName>
        <fullName evidence="3">PQ loop repeat</fullName>
    </recommendedName>
</protein>
<keyword evidence="1" id="KW-1133">Transmembrane helix</keyword>
<organism evidence="2">
    <name type="scientific">hydrothermal vent metagenome</name>
    <dbReference type="NCBI Taxonomy" id="652676"/>
    <lineage>
        <taxon>unclassified sequences</taxon>
        <taxon>metagenomes</taxon>
        <taxon>ecological metagenomes</taxon>
    </lineage>
</organism>
<reference evidence="2" key="1">
    <citation type="submission" date="2018-06" db="EMBL/GenBank/DDBJ databases">
        <authorList>
            <person name="Zhirakovskaya E."/>
        </authorList>
    </citation>
    <scope>NUCLEOTIDE SEQUENCE</scope>
</reference>
<evidence type="ECO:0000313" key="2">
    <source>
        <dbReference type="EMBL" id="VAW15487.1"/>
    </source>
</evidence>
<keyword evidence="1" id="KW-0812">Transmembrane</keyword>
<name>A0A3B0TQ08_9ZZZZ</name>
<feature type="transmembrane region" description="Helical" evidence="1">
    <location>
        <begin position="38"/>
        <end position="56"/>
    </location>
</feature>
<feature type="transmembrane region" description="Helical" evidence="1">
    <location>
        <begin position="62"/>
        <end position="83"/>
    </location>
</feature>
<accession>A0A3B0TQ08</accession>
<feature type="transmembrane region" description="Helical" evidence="1">
    <location>
        <begin position="6"/>
        <end position="26"/>
    </location>
</feature>
<evidence type="ECO:0000256" key="1">
    <source>
        <dbReference type="SAM" id="Phobius"/>
    </source>
</evidence>
<dbReference type="Gene3D" id="1.20.1280.290">
    <property type="match status" value="1"/>
</dbReference>
<proteinExistence type="predicted"/>